<evidence type="ECO:0000313" key="1">
    <source>
        <dbReference type="EMBL" id="AWH89836.1"/>
    </source>
</evidence>
<dbReference type="SUPFAM" id="SSF51126">
    <property type="entry name" value="Pectin lyase-like"/>
    <property type="match status" value="1"/>
</dbReference>
<dbReference type="Gene3D" id="2.160.20.10">
    <property type="entry name" value="Single-stranded right-handed beta-helix, Pectin lyase-like"/>
    <property type="match status" value="1"/>
</dbReference>
<dbReference type="InterPro" id="IPR006626">
    <property type="entry name" value="PbH1"/>
</dbReference>
<dbReference type="InterPro" id="IPR012334">
    <property type="entry name" value="Pectin_lyas_fold"/>
</dbReference>
<organism evidence="1 2">
    <name type="scientific">Limnobaculum parvum</name>
    <dbReference type="NCBI Taxonomy" id="2172103"/>
    <lineage>
        <taxon>Bacteria</taxon>
        <taxon>Pseudomonadati</taxon>
        <taxon>Pseudomonadota</taxon>
        <taxon>Gammaproteobacteria</taxon>
        <taxon>Enterobacterales</taxon>
        <taxon>Budviciaceae</taxon>
        <taxon>Limnobaculum</taxon>
    </lineage>
</organism>
<dbReference type="Proteomes" id="UP000244908">
    <property type="component" value="Chromosome"/>
</dbReference>
<keyword evidence="2" id="KW-1185">Reference proteome</keyword>
<dbReference type="EMBL" id="CP029185">
    <property type="protein sequence ID" value="AWH89836.1"/>
    <property type="molecule type" value="Genomic_DNA"/>
</dbReference>
<protein>
    <submittedName>
        <fullName evidence="1">Uncharacterized protein</fullName>
    </submittedName>
</protein>
<dbReference type="InterPro" id="IPR011050">
    <property type="entry name" value="Pectin_lyase_fold/virulence"/>
</dbReference>
<reference evidence="1 2" key="1">
    <citation type="journal article" date="2019" name="Int. J. Syst. Evol. Microbiol.">
        <title>Limnobaculum parvum gen. nov., sp. nov., isolated from a freshwater lake.</title>
        <authorList>
            <person name="Baek C."/>
            <person name="Shin S.K."/>
            <person name="Yi H."/>
        </authorList>
    </citation>
    <scope>NUCLEOTIDE SEQUENCE [LARGE SCALE GENOMIC DNA]</scope>
    <source>
        <strain evidence="1 2">HYN0051</strain>
    </source>
</reference>
<proteinExistence type="predicted"/>
<dbReference type="SMART" id="SM00710">
    <property type="entry name" value="PbH1"/>
    <property type="match status" value="5"/>
</dbReference>
<sequence>MGYLSAWVKNNNDITETINGLLLANQRVIVDKDYIVNQIQLVSGAHISGISKAESKLLLVPPKVLVGSGETANLYHRADSGDLSDILIEHLTIDGGRCPNPPQQYHHIIGVWLGGSELVKNISIRECDFKNAGEDFIKFSVSSNRAKVSNVFVENCRFVTEDDKIDLPGYSMSSSGNAVRTILTTSSTSNYGTEAIYNVNITDCFAKRIRTLADFKRGTSSSLVKNCYTEDMFDCHHSTDGAFDICFSDLTCFTSLDFTKGTATNFIEAQGERLTISNISGFGNNVTKLGIFITDYGLPAENSVGHQSVNCTISDVKLEGLLSDGIKVQNGINCNVSNIDIKTCLGHSVLFTSGIARIDSNGLRLKGQGNSYDNISGCGWAFPPKSQGINFARGLAINEHGQDDIYIPGTVLRVAENDYGDWSSKYEPENLITNRYMEFIPNTTSNVIGMMNGRFYEEVITAPSTPSGVISAITLNDASSVSLREIYHPPFMAWPNDLFYCRIWVMKGTAPYFAIVMQELDANKTTINSTFYSYSTGSLTAWTELVMKHKITNANAAFVMVGLIPASGSNSPQNKGTTHVADWRCGRSPFGKY</sequence>
<dbReference type="AlphaFoldDB" id="A0A2Y9U170"/>
<dbReference type="KEGG" id="lpv:HYN51_15600"/>
<accession>A0A2Y9U170</accession>
<evidence type="ECO:0000313" key="2">
    <source>
        <dbReference type="Proteomes" id="UP000244908"/>
    </source>
</evidence>
<name>A0A2Y9U170_9GAMM</name>
<gene>
    <name evidence="1" type="ORF">HYN51_15600</name>
</gene>